<dbReference type="InterPro" id="IPR001304">
    <property type="entry name" value="C-type_lectin-like"/>
</dbReference>
<organism evidence="4 5">
    <name type="scientific">Batillaria attramentaria</name>
    <dbReference type="NCBI Taxonomy" id="370345"/>
    <lineage>
        <taxon>Eukaryota</taxon>
        <taxon>Metazoa</taxon>
        <taxon>Spiralia</taxon>
        <taxon>Lophotrochozoa</taxon>
        <taxon>Mollusca</taxon>
        <taxon>Gastropoda</taxon>
        <taxon>Caenogastropoda</taxon>
        <taxon>Sorbeoconcha</taxon>
        <taxon>Cerithioidea</taxon>
        <taxon>Batillariidae</taxon>
        <taxon>Batillaria</taxon>
    </lineage>
</organism>
<dbReference type="EMBL" id="JACVVK020000010">
    <property type="protein sequence ID" value="KAK7505576.1"/>
    <property type="molecule type" value="Genomic_DNA"/>
</dbReference>
<keyword evidence="2" id="KW-0732">Signal</keyword>
<evidence type="ECO:0000256" key="1">
    <source>
        <dbReference type="SAM" id="MobiDB-lite"/>
    </source>
</evidence>
<feature type="signal peptide" evidence="2">
    <location>
        <begin position="1"/>
        <end position="16"/>
    </location>
</feature>
<gene>
    <name evidence="4" type="ORF">BaRGS_00003321</name>
</gene>
<keyword evidence="5" id="KW-1185">Reference proteome</keyword>
<feature type="domain" description="C-type lectin" evidence="3">
    <location>
        <begin position="499"/>
        <end position="599"/>
    </location>
</feature>
<protein>
    <recommendedName>
        <fullName evidence="3">C-type lectin domain-containing protein</fullName>
    </recommendedName>
</protein>
<dbReference type="Gene3D" id="3.10.100.10">
    <property type="entry name" value="Mannose-Binding Protein A, subunit A"/>
    <property type="match status" value="1"/>
</dbReference>
<dbReference type="Proteomes" id="UP001519460">
    <property type="component" value="Unassembled WGS sequence"/>
</dbReference>
<evidence type="ECO:0000259" key="3">
    <source>
        <dbReference type="PROSITE" id="PS50041"/>
    </source>
</evidence>
<evidence type="ECO:0000256" key="2">
    <source>
        <dbReference type="SAM" id="SignalP"/>
    </source>
</evidence>
<sequence length="641" mass="71664">MKRLSNLTILVLFVSGFPAERRGSDANIDEANVLYNSTDQTRVGLSLTSYLLPPADVSTWGTTTDKRQQTNSMNENKIVSTDVADDNDVMAEYGGDTTDASAQTEVRETDSRSAAKWVTTDMTSDGPNVIRPAREHYKTLDGNSANYPHTSTPADDVTGNTTEGETSEGVYFVNVTACVISKHIHIPVVDGYVLEANGTLELYENFYCRVRLLAPEGRFVSLVIEKYWVTGINMEVWNIQTGEINVCGEMPSGHPSGCVSFCSIDQKDFVHNTVVAAFSPNMQVEFQSNFIVKYIYLRARILVTTASGKSDLQRVKMSPNTGYVTNLGFDGHSQHAEGSVASVFLDMTEEEGIMISFPHFHLKNYNPCVPHALILYEQHGVNGYRSFVSGWSKCGTQDLAPMMFKNSIKLRFFTDIADTLPHCGNLPQGLTGFKMFYSIHPTSTMPQQLDTGMFNCSVPHYTSFSLHFDCNLETECRAGEDERNCDYTSDACGPGFIDAGNICYRYVTVRNEITWLDAEEQCRSFGERLVSPRTPSEWQTFRKILEFGKKTFSVYVGLSTSPSNMAAMYRDVWQWTDQTMAFYINIVGQKLTKPTCAYIPPIYRDIPQPVGCVTPIYVSFLLCEKDKVFNKTSIVPVLWGL</sequence>
<proteinExistence type="predicted"/>
<dbReference type="InterPro" id="IPR016187">
    <property type="entry name" value="CTDL_fold"/>
</dbReference>
<comment type="caution">
    <text evidence="4">The sequence shown here is derived from an EMBL/GenBank/DDBJ whole genome shotgun (WGS) entry which is preliminary data.</text>
</comment>
<feature type="compositionally biased region" description="Polar residues" evidence="1">
    <location>
        <begin position="141"/>
        <end position="153"/>
    </location>
</feature>
<dbReference type="PROSITE" id="PS50041">
    <property type="entry name" value="C_TYPE_LECTIN_2"/>
    <property type="match status" value="1"/>
</dbReference>
<reference evidence="4 5" key="1">
    <citation type="journal article" date="2023" name="Sci. Data">
        <title>Genome assembly of the Korean intertidal mud-creeper Batillaria attramentaria.</title>
        <authorList>
            <person name="Patra A.K."/>
            <person name="Ho P.T."/>
            <person name="Jun S."/>
            <person name="Lee S.J."/>
            <person name="Kim Y."/>
            <person name="Won Y.J."/>
        </authorList>
    </citation>
    <scope>NUCLEOTIDE SEQUENCE [LARGE SCALE GENOMIC DNA]</scope>
    <source>
        <strain evidence="4">Wonlab-2016</strain>
    </source>
</reference>
<accession>A0ABD0M2R6</accession>
<feature type="chain" id="PRO_5044793832" description="C-type lectin domain-containing protein" evidence="2">
    <location>
        <begin position="17"/>
        <end position="641"/>
    </location>
</feature>
<dbReference type="SMART" id="SM00034">
    <property type="entry name" value="CLECT"/>
    <property type="match status" value="1"/>
</dbReference>
<dbReference type="AlphaFoldDB" id="A0ABD0M2R6"/>
<name>A0ABD0M2R6_9CAEN</name>
<evidence type="ECO:0000313" key="5">
    <source>
        <dbReference type="Proteomes" id="UP001519460"/>
    </source>
</evidence>
<evidence type="ECO:0000313" key="4">
    <source>
        <dbReference type="EMBL" id="KAK7505576.1"/>
    </source>
</evidence>
<dbReference type="SUPFAM" id="SSF56436">
    <property type="entry name" value="C-type lectin-like"/>
    <property type="match status" value="1"/>
</dbReference>
<feature type="region of interest" description="Disordered" evidence="1">
    <location>
        <begin position="141"/>
        <end position="162"/>
    </location>
</feature>
<dbReference type="InterPro" id="IPR016186">
    <property type="entry name" value="C-type_lectin-like/link_sf"/>
</dbReference>